<name>A0ABX2ZWU5_9GAMM</name>
<sequence length="72" mass="8234">MNKIKTAYNINNGKIAIIRALHRLNYDEISKITGYSAGTIKSWFADPDKPGYRKAPDDAYKKLHAKYSMEVE</sequence>
<evidence type="ECO:0008006" key="3">
    <source>
        <dbReference type="Google" id="ProtNLM"/>
    </source>
</evidence>
<reference evidence="1 2" key="1">
    <citation type="submission" date="2016-08" db="EMBL/GenBank/DDBJ databases">
        <title>Draft genome sequence of Candidatus Piscirickettsia litoralis, from seawater.</title>
        <authorList>
            <person name="Wan X."/>
            <person name="Lee A.J."/>
            <person name="Hou S."/>
            <person name="Donachie S.P."/>
        </authorList>
    </citation>
    <scope>NUCLEOTIDE SEQUENCE [LARGE SCALE GENOMIC DNA]</scope>
    <source>
        <strain evidence="1 2">Y2</strain>
    </source>
</reference>
<accession>A0ABX2ZWU5</accession>
<evidence type="ECO:0000313" key="2">
    <source>
        <dbReference type="Proteomes" id="UP000094329"/>
    </source>
</evidence>
<evidence type="ECO:0000313" key="1">
    <source>
        <dbReference type="EMBL" id="ODN41089.1"/>
    </source>
</evidence>
<dbReference type="RefSeq" id="WP_069314488.1">
    <property type="nucleotide sequence ID" value="NZ_MDTU01000007.1"/>
</dbReference>
<organism evidence="1 2">
    <name type="scientific">Piscirickettsia litoralis</name>
    <dbReference type="NCBI Taxonomy" id="1891921"/>
    <lineage>
        <taxon>Bacteria</taxon>
        <taxon>Pseudomonadati</taxon>
        <taxon>Pseudomonadota</taxon>
        <taxon>Gammaproteobacteria</taxon>
        <taxon>Thiotrichales</taxon>
        <taxon>Piscirickettsiaceae</taxon>
        <taxon>Piscirickettsia</taxon>
    </lineage>
</organism>
<dbReference type="Proteomes" id="UP000094329">
    <property type="component" value="Unassembled WGS sequence"/>
</dbReference>
<proteinExistence type="predicted"/>
<keyword evidence="2" id="KW-1185">Reference proteome</keyword>
<comment type="caution">
    <text evidence="1">The sequence shown here is derived from an EMBL/GenBank/DDBJ whole genome shotgun (WGS) entry which is preliminary data.</text>
</comment>
<protein>
    <recommendedName>
        <fullName evidence="3">HTH cro/C1-type domain-containing protein</fullName>
    </recommendedName>
</protein>
<gene>
    <name evidence="1" type="ORF">BGC07_18255</name>
</gene>
<dbReference type="EMBL" id="MDTU01000007">
    <property type="protein sequence ID" value="ODN41089.1"/>
    <property type="molecule type" value="Genomic_DNA"/>
</dbReference>